<proteinExistence type="predicted"/>
<gene>
    <name evidence="1 2" type="primary">LOC114332312</name>
</gene>
<dbReference type="AlphaFoldDB" id="A0A6P7FNJ3"/>
<reference evidence="1 2" key="1">
    <citation type="submission" date="2025-04" db="UniProtKB">
        <authorList>
            <consortium name="RefSeq"/>
        </authorList>
    </citation>
    <scope>IDENTIFICATION</scope>
    <source>
        <tissue evidence="1 2">Whole insect</tissue>
    </source>
</reference>
<dbReference type="RefSeq" id="XP_028137899.1">
    <property type="nucleotide sequence ID" value="XM_028282098.1"/>
</dbReference>
<organism evidence="2">
    <name type="scientific">Diabrotica virgifera virgifera</name>
    <name type="common">western corn rootworm</name>
    <dbReference type="NCBI Taxonomy" id="50390"/>
    <lineage>
        <taxon>Eukaryota</taxon>
        <taxon>Metazoa</taxon>
        <taxon>Ecdysozoa</taxon>
        <taxon>Arthropoda</taxon>
        <taxon>Hexapoda</taxon>
        <taxon>Insecta</taxon>
        <taxon>Pterygota</taxon>
        <taxon>Neoptera</taxon>
        <taxon>Endopterygota</taxon>
        <taxon>Coleoptera</taxon>
        <taxon>Polyphaga</taxon>
        <taxon>Cucujiformia</taxon>
        <taxon>Chrysomeloidea</taxon>
        <taxon>Chrysomelidae</taxon>
        <taxon>Galerucinae</taxon>
        <taxon>Diabroticina</taxon>
        <taxon>Diabroticites</taxon>
        <taxon>Diabrotica</taxon>
    </lineage>
</organism>
<dbReference type="RefSeq" id="XP_028137898.1">
    <property type="nucleotide sequence ID" value="XM_028282097.1"/>
</dbReference>
<sequence length="119" mass="14052">MELSQVSEKFSKIGTSNHDIDYALLDTMKIEIKEEPLSESAQDAFVYSDLKDLPVKTELEQDEQKFALFEENQVDDKNFLQEENQMQIMEPLTRPSYHKGDYLSRCSEEKRLRKNKKKE</sequence>
<name>A0A6P7FNJ3_DIAVI</name>
<protein>
    <submittedName>
        <fullName evidence="1">Uncharacterized protein LOC114332312 isoform X1</fullName>
    </submittedName>
    <submittedName>
        <fullName evidence="2">Uncharacterized protein LOC114332312 isoform X2</fullName>
    </submittedName>
</protein>
<evidence type="ECO:0000313" key="1">
    <source>
        <dbReference type="RefSeq" id="XP_028137898.1"/>
    </source>
</evidence>
<accession>A0A6P7FNJ3</accession>
<dbReference type="OrthoDB" id="79455at2759"/>
<evidence type="ECO:0000313" key="2">
    <source>
        <dbReference type="RefSeq" id="XP_028137899.1"/>
    </source>
</evidence>